<name>F2K4K0_MARM1</name>
<organism evidence="2 3">
    <name type="scientific">Marinomonas mediterranea (strain ATCC 700492 / JCM 21426 / NBRC 103028 / MMB-1)</name>
    <dbReference type="NCBI Taxonomy" id="717774"/>
    <lineage>
        <taxon>Bacteria</taxon>
        <taxon>Pseudomonadati</taxon>
        <taxon>Pseudomonadota</taxon>
        <taxon>Gammaproteobacteria</taxon>
        <taxon>Oceanospirillales</taxon>
        <taxon>Oceanospirillaceae</taxon>
        <taxon>Marinomonas</taxon>
    </lineage>
</organism>
<feature type="transmembrane region" description="Helical" evidence="1">
    <location>
        <begin position="67"/>
        <end position="87"/>
    </location>
</feature>
<evidence type="ECO:0000313" key="3">
    <source>
        <dbReference type="Proteomes" id="UP000001062"/>
    </source>
</evidence>
<dbReference type="AlphaFoldDB" id="F2K4K0"/>
<protein>
    <submittedName>
        <fullName evidence="2">Uncharacterized protein</fullName>
    </submittedName>
</protein>
<dbReference type="EMBL" id="CP002583">
    <property type="protein sequence ID" value="ADZ91393.1"/>
    <property type="molecule type" value="Genomic_DNA"/>
</dbReference>
<dbReference type="PATRIC" id="fig|717774.3.peg.2215"/>
<accession>F2K4K0</accession>
<reference evidence="2 3" key="1">
    <citation type="journal article" date="2012" name="Stand. Genomic Sci.">
        <title>Complete genome sequence of the melanogenic marine bacterium Marinomonas mediterranea type strain (MMB-1(T)).</title>
        <authorList>
            <person name="Lucas-Elio P."/>
            <person name="Goodwin L."/>
            <person name="Woyke T."/>
            <person name="Pitluck S."/>
            <person name="Nolan M."/>
            <person name="Kyrpides N.C."/>
            <person name="Detter J.C."/>
            <person name="Copeland A."/>
            <person name="Teshima H."/>
            <person name="Bruce D."/>
            <person name="Detter C."/>
            <person name="Tapia R."/>
            <person name="Han S."/>
            <person name="Land M.L."/>
            <person name="Ivanova N."/>
            <person name="Mikhailova N."/>
            <person name="Johnston A.W."/>
            <person name="Sanchez-Amat A."/>
        </authorList>
    </citation>
    <scope>NUCLEOTIDE SEQUENCE [LARGE SCALE GENOMIC DNA]</scope>
    <source>
        <strain evidence="3">ATCC 700492 / JCM 21426 / NBRC 103028 / MMB-1</strain>
    </source>
</reference>
<dbReference type="HOGENOM" id="CLU_1233809_0_0_6"/>
<keyword evidence="1" id="KW-1133">Transmembrane helix</keyword>
<feature type="transmembrane region" description="Helical" evidence="1">
    <location>
        <begin position="6"/>
        <end position="29"/>
    </location>
</feature>
<dbReference type="STRING" id="717774.Marme_2150"/>
<feature type="transmembrane region" description="Helical" evidence="1">
    <location>
        <begin position="160"/>
        <end position="181"/>
    </location>
</feature>
<proteinExistence type="predicted"/>
<keyword evidence="3" id="KW-1185">Reference proteome</keyword>
<dbReference type="KEGG" id="mme:Marme_2150"/>
<keyword evidence="1" id="KW-0812">Transmembrane</keyword>
<keyword evidence="1" id="KW-0472">Membrane</keyword>
<evidence type="ECO:0000256" key="1">
    <source>
        <dbReference type="SAM" id="Phobius"/>
    </source>
</evidence>
<feature type="transmembrane region" description="Helical" evidence="1">
    <location>
        <begin position="41"/>
        <end position="61"/>
    </location>
</feature>
<feature type="transmembrane region" description="Helical" evidence="1">
    <location>
        <begin position="136"/>
        <end position="154"/>
    </location>
</feature>
<gene>
    <name evidence="2" type="ordered locus">Marme_2150</name>
</gene>
<evidence type="ECO:0000313" key="2">
    <source>
        <dbReference type="EMBL" id="ADZ91393.1"/>
    </source>
</evidence>
<dbReference type="Proteomes" id="UP000001062">
    <property type="component" value="Chromosome"/>
</dbReference>
<sequence>MMSEDVYPVSSMVLHGCLVLVVCNAVLFVKQVNQKHLNVESIALALTGCVLGGVIAGQIIGLTSYNMAMLTIVTCVYCLFYVLTSSFKARLEAFRHPLEKTLVGSLIANMVYGLTLFDMTMATKSRQDHYSLLDHLKSLFLFLGMGVGLIILPVDNTFNVTLSALMPIIASLMGVIVSSFIKLELKSKADRVVMDVSAMCFCFSVLLKDATFLSSDFSLWAIFS</sequence>